<accession>A0A4Q1CLQ3</accession>
<reference evidence="1 2" key="1">
    <citation type="submission" date="2019-01" db="EMBL/GenBank/DDBJ databases">
        <title>Lacibacter sp. strain TTM-7.</title>
        <authorList>
            <person name="Chen W.-M."/>
        </authorList>
    </citation>
    <scope>NUCLEOTIDE SEQUENCE [LARGE SCALE GENOMIC DNA]</scope>
    <source>
        <strain evidence="1 2">TTM-7</strain>
    </source>
</reference>
<dbReference type="InterPro" id="IPR038231">
    <property type="entry name" value="MepB-like_sf"/>
</dbReference>
<dbReference type="EMBL" id="SDHW01000001">
    <property type="protein sequence ID" value="RXK61958.1"/>
    <property type="molecule type" value="Genomic_DNA"/>
</dbReference>
<dbReference type="Proteomes" id="UP000290204">
    <property type="component" value="Unassembled WGS sequence"/>
</dbReference>
<organism evidence="1 2">
    <name type="scientific">Lacibacter luteus</name>
    <dbReference type="NCBI Taxonomy" id="2508719"/>
    <lineage>
        <taxon>Bacteria</taxon>
        <taxon>Pseudomonadati</taxon>
        <taxon>Bacteroidota</taxon>
        <taxon>Chitinophagia</taxon>
        <taxon>Chitinophagales</taxon>
        <taxon>Chitinophagaceae</taxon>
        <taxon>Lacibacter</taxon>
    </lineage>
</organism>
<dbReference type="Gene3D" id="3.40.1350.140">
    <property type="entry name" value="MepB-like"/>
    <property type="match status" value="1"/>
</dbReference>
<evidence type="ECO:0000313" key="1">
    <source>
        <dbReference type="EMBL" id="RXK61958.1"/>
    </source>
</evidence>
<gene>
    <name evidence="1" type="ORF">ESA94_02795</name>
</gene>
<dbReference type="PIRSF" id="PIRSF032285">
    <property type="entry name" value="UCP032285"/>
    <property type="match status" value="1"/>
</dbReference>
<evidence type="ECO:0008006" key="3">
    <source>
        <dbReference type="Google" id="ProtNLM"/>
    </source>
</evidence>
<proteinExistence type="predicted"/>
<dbReference type="InterPro" id="IPR011235">
    <property type="entry name" value="MepB-like"/>
</dbReference>
<keyword evidence="2" id="KW-1185">Reference proteome</keyword>
<comment type="caution">
    <text evidence="1">The sequence shown here is derived from an EMBL/GenBank/DDBJ whole genome shotgun (WGS) entry which is preliminary data.</text>
</comment>
<dbReference type="AlphaFoldDB" id="A0A4Q1CLQ3"/>
<sequence length="178" mass="20908">MSQANQLKEDNILYRQLYLAKESLFDLCNFELSDFVMEDESREYEACSFKLNDLRIRFRASKITPEKTGQFVTIWKRNKQNITAPFNQNDDFDFLIICSQDKNNFGLFIFSKTILADKGIITINNKDGKRGIRVYPNWNTVTNKQAEKTQRWQTKHFIDLRANEQPNLDSAKQLFGTS</sequence>
<dbReference type="OrthoDB" id="4954833at2"/>
<name>A0A4Q1CLQ3_9BACT</name>
<dbReference type="Pfam" id="PF08877">
    <property type="entry name" value="MepB-like"/>
    <property type="match status" value="1"/>
</dbReference>
<evidence type="ECO:0000313" key="2">
    <source>
        <dbReference type="Proteomes" id="UP000290204"/>
    </source>
</evidence>
<protein>
    <recommendedName>
        <fullName evidence="3">MepB family protein</fullName>
    </recommendedName>
</protein>